<protein>
    <recommendedName>
        <fullName evidence="3">5-carboxymethyl-2-hydroxymuconate isomerase</fullName>
    </recommendedName>
</protein>
<evidence type="ECO:0008006" key="3">
    <source>
        <dbReference type="Google" id="ProtNLM"/>
    </source>
</evidence>
<dbReference type="EMBL" id="CP048788">
    <property type="protein sequence ID" value="QJF50778.1"/>
    <property type="molecule type" value="Genomic_DNA"/>
</dbReference>
<evidence type="ECO:0000313" key="2">
    <source>
        <dbReference type="Proteomes" id="UP000503308"/>
    </source>
</evidence>
<reference evidence="1 2" key="1">
    <citation type="submission" date="2020-02" db="EMBL/GenBank/DDBJ databases">
        <title>Genome sequence of Roseobacter ponti.</title>
        <authorList>
            <person name="Hollensteiner J."/>
            <person name="Schneider D."/>
            <person name="Poehlein A."/>
            <person name="Daniel R."/>
        </authorList>
    </citation>
    <scope>NUCLEOTIDE SEQUENCE [LARGE SCALE GENOMIC DNA]</scope>
    <source>
        <strain evidence="1 2">DSM 106830</strain>
    </source>
</reference>
<name>A0A858SS92_9RHOB</name>
<dbReference type="AlphaFoldDB" id="A0A858SS92"/>
<accession>A0A858SS92</accession>
<dbReference type="Proteomes" id="UP000503308">
    <property type="component" value="Chromosome"/>
</dbReference>
<gene>
    <name evidence="1" type="ORF">G3256_06220</name>
</gene>
<organism evidence="1 2">
    <name type="scientific">Roseobacter ponti</name>
    <dbReference type="NCBI Taxonomy" id="1891787"/>
    <lineage>
        <taxon>Bacteria</taxon>
        <taxon>Pseudomonadati</taxon>
        <taxon>Pseudomonadota</taxon>
        <taxon>Alphaproteobacteria</taxon>
        <taxon>Rhodobacterales</taxon>
        <taxon>Roseobacteraceae</taxon>
        <taxon>Roseobacter</taxon>
    </lineage>
</organism>
<evidence type="ECO:0000313" key="1">
    <source>
        <dbReference type="EMBL" id="QJF50778.1"/>
    </source>
</evidence>
<dbReference type="RefSeq" id="WP_169639993.1">
    <property type="nucleotide sequence ID" value="NZ_CP048788.1"/>
</dbReference>
<proteinExistence type="predicted"/>
<sequence length="110" mass="12127">MPHAELKYSDSLALDAPAILAEVEHIILQHDAGSGECKGRAYPCAQTHHIHLLLSITMLEKPHRDDVFTQALMADIEAAVKARIHTSCFFSFGLDYSRGAYITNTHKVPG</sequence>
<keyword evidence="2" id="KW-1185">Reference proteome</keyword>
<dbReference type="KEGG" id="rpon:G3256_06220"/>